<dbReference type="AlphaFoldDB" id="A0LFV7"/>
<dbReference type="PANTHER" id="PTHR43742:SF9">
    <property type="entry name" value="TETRATHIONATE REDUCTASE SUBUNIT A"/>
    <property type="match status" value="1"/>
</dbReference>
<organism evidence="10 11">
    <name type="scientific">Syntrophobacter fumaroxidans (strain DSM 10017 / MPOB)</name>
    <dbReference type="NCBI Taxonomy" id="335543"/>
    <lineage>
        <taxon>Bacteria</taxon>
        <taxon>Pseudomonadati</taxon>
        <taxon>Thermodesulfobacteriota</taxon>
        <taxon>Syntrophobacteria</taxon>
        <taxon>Syntrophobacterales</taxon>
        <taxon>Syntrophobacteraceae</taxon>
        <taxon>Syntrophobacter</taxon>
    </lineage>
</organism>
<dbReference type="InterPro" id="IPR009010">
    <property type="entry name" value="Asp_de-COase-like_dom_sf"/>
</dbReference>
<dbReference type="GO" id="GO:0046872">
    <property type="term" value="F:metal ion binding"/>
    <property type="evidence" value="ECO:0007669"/>
    <property type="project" value="UniProtKB-KW"/>
</dbReference>
<dbReference type="InParanoid" id="A0LFV7"/>
<dbReference type="KEGG" id="sfu:Sfum_0610"/>
<gene>
    <name evidence="10" type="ordered locus">Sfum_0610</name>
</gene>
<evidence type="ECO:0000256" key="1">
    <source>
        <dbReference type="ARBA" id="ARBA00010312"/>
    </source>
</evidence>
<evidence type="ECO:0000256" key="7">
    <source>
        <dbReference type="ARBA" id="ARBA00023004"/>
    </source>
</evidence>
<evidence type="ECO:0000256" key="5">
    <source>
        <dbReference type="ARBA" id="ARBA00022729"/>
    </source>
</evidence>
<evidence type="ECO:0000256" key="4">
    <source>
        <dbReference type="ARBA" id="ARBA00022723"/>
    </source>
</evidence>
<dbReference type="InterPro" id="IPR006656">
    <property type="entry name" value="Mopterin_OxRdtase"/>
</dbReference>
<evidence type="ECO:0000259" key="9">
    <source>
        <dbReference type="PROSITE" id="PS51669"/>
    </source>
</evidence>
<dbReference type="Pfam" id="PF00384">
    <property type="entry name" value="Molybdopterin"/>
    <property type="match status" value="1"/>
</dbReference>
<dbReference type="Gene3D" id="2.20.25.90">
    <property type="entry name" value="ADC-like domains"/>
    <property type="match status" value="1"/>
</dbReference>
<dbReference type="SMART" id="SM00926">
    <property type="entry name" value="Molybdop_Fe4S4"/>
    <property type="match status" value="1"/>
</dbReference>
<keyword evidence="11" id="KW-1185">Reference proteome</keyword>
<dbReference type="Proteomes" id="UP000001784">
    <property type="component" value="Chromosome"/>
</dbReference>
<dbReference type="eggNOG" id="COG0243">
    <property type="taxonomic scope" value="Bacteria"/>
</dbReference>
<keyword evidence="4" id="KW-0479">Metal-binding</keyword>
<dbReference type="HOGENOM" id="CLU_000422_13_3_7"/>
<keyword evidence="7" id="KW-0408">Iron</keyword>
<keyword evidence="2" id="KW-0004">4Fe-4S</keyword>
<dbReference type="OrthoDB" id="9803192at2"/>
<proteinExistence type="inferred from homology"/>
<name>A0LFV7_SYNFM</name>
<dbReference type="GO" id="GO:0051539">
    <property type="term" value="F:4 iron, 4 sulfur cluster binding"/>
    <property type="evidence" value="ECO:0007669"/>
    <property type="project" value="UniProtKB-KW"/>
</dbReference>
<dbReference type="InterPro" id="IPR050612">
    <property type="entry name" value="Prok_Mopterin_Oxidored"/>
</dbReference>
<evidence type="ECO:0000313" key="11">
    <source>
        <dbReference type="Proteomes" id="UP000001784"/>
    </source>
</evidence>
<dbReference type="InterPro" id="IPR006657">
    <property type="entry name" value="MoPterin_dinucl-bd_dom"/>
</dbReference>
<dbReference type="STRING" id="335543.Sfum_0610"/>
<dbReference type="Gene3D" id="3.40.50.740">
    <property type="match status" value="1"/>
</dbReference>
<dbReference type="Pfam" id="PF04879">
    <property type="entry name" value="Molybdop_Fe4S4"/>
    <property type="match status" value="1"/>
</dbReference>
<protein>
    <submittedName>
        <fullName evidence="10">Molybdopterin oxidoreductase Fe4S4 region</fullName>
    </submittedName>
</protein>
<evidence type="ECO:0000256" key="2">
    <source>
        <dbReference type="ARBA" id="ARBA00022485"/>
    </source>
</evidence>
<evidence type="ECO:0000256" key="3">
    <source>
        <dbReference type="ARBA" id="ARBA00022505"/>
    </source>
</evidence>
<dbReference type="GO" id="GO:0043546">
    <property type="term" value="F:molybdopterin cofactor binding"/>
    <property type="evidence" value="ECO:0007669"/>
    <property type="project" value="InterPro"/>
</dbReference>
<dbReference type="Gene3D" id="2.40.40.20">
    <property type="match status" value="1"/>
</dbReference>
<dbReference type="InterPro" id="IPR006963">
    <property type="entry name" value="Mopterin_OxRdtase_4Fe-4S_dom"/>
</dbReference>
<evidence type="ECO:0000256" key="6">
    <source>
        <dbReference type="ARBA" id="ARBA00023002"/>
    </source>
</evidence>
<feature type="domain" description="4Fe-4S Mo/W bis-MGD-type" evidence="9">
    <location>
        <begin position="50"/>
        <end position="107"/>
    </location>
</feature>
<keyword evidence="3" id="KW-0500">Molybdenum</keyword>
<dbReference type="Gene3D" id="3.40.228.10">
    <property type="entry name" value="Dimethylsulfoxide Reductase, domain 2"/>
    <property type="match status" value="1"/>
</dbReference>
<keyword evidence="6" id="KW-0560">Oxidoreductase</keyword>
<evidence type="ECO:0000313" key="10">
    <source>
        <dbReference type="EMBL" id="ABK16309.1"/>
    </source>
</evidence>
<dbReference type="SUPFAM" id="SSF53706">
    <property type="entry name" value="Formate dehydrogenase/DMSO reductase, domains 1-3"/>
    <property type="match status" value="1"/>
</dbReference>
<dbReference type="PANTHER" id="PTHR43742">
    <property type="entry name" value="TRIMETHYLAMINE-N-OXIDE REDUCTASE"/>
    <property type="match status" value="1"/>
</dbReference>
<keyword evidence="5" id="KW-0732">Signal</keyword>
<sequence>MKVGRRAVLQFMAGAVGGTLLSPLPWKLTDDAAIWSQNWFWRPSPARGEITRKPTVCALCEGGCGVQARLVDGKRAILLEGNPNHPVNQGGICALGAAGLQFLYAPYRIAQPLKQTKRRGDPTGFQPIAWNEAVGELAKKLGQMRADGKPNGLAGITRRRCSSMDALLNQFFAAYGSPNLFKMPAHADSLKLAGAVTTGREAPFGCNIEDAPYILSFGAGLVEGWGSPGRMQAAFRRWRQGGKSAAKIVQVDSRCSTTAAMADRWIAVPPGTEAALALGIAHLMVKDKLYDAEFMADRVFGFEDWTDSQGKNHKGFKFLVQTDAYTPEAISKLTGVDPAKIRELAKEFGTQKGAVAVWGQPQGSVPKDMYNELSFLALNALKGNIKAGGAIGLAPEVPLGALPELPGDPSALKGLKQLRLDLASSQKGPPPVLPGNNLHGFLDAVSNGGKYPIEVMLVHEANPAYGLCENKLFQQALTKIGTLVSLSSYMDETAQQADLILPIHTAFEGFDDVIGIPGAPYAYYGVCAPVLKPHLNTKAAGDIVMSVAKQLGGSIAAALPWASHEEYLKKRAEGLAASARGALADKKGVELWKLQPEEAVKPNYKDGADLWKKLAGGACWYDAPVDPLKDLKTESGKFELAAQLLLAKGQTGDDDQVYLPHFSQVPPRGSDKDYPLLLVTYQMSALADRDLANPPFMTKTVFDFILRQNDQFVEINPATASELGMAEGDSAVLKTPQGEVPVRVHLYAGARPKVVYLAQGLGHKAYDEYIKDKGVNANGVVEVQLDRVTGLGTVWAARAHLRRA</sequence>
<evidence type="ECO:0000256" key="8">
    <source>
        <dbReference type="ARBA" id="ARBA00023014"/>
    </source>
</evidence>
<dbReference type="Gene3D" id="3.30.2070.10">
    <property type="entry name" value="Formate dehydrogenase/DMSO reductase"/>
    <property type="match status" value="1"/>
</dbReference>
<keyword evidence="8" id="KW-0411">Iron-sulfur</keyword>
<accession>A0LFV7</accession>
<dbReference type="PROSITE" id="PS51669">
    <property type="entry name" value="4FE4S_MOW_BIS_MGD"/>
    <property type="match status" value="1"/>
</dbReference>
<dbReference type="GO" id="GO:0016491">
    <property type="term" value="F:oxidoreductase activity"/>
    <property type="evidence" value="ECO:0007669"/>
    <property type="project" value="UniProtKB-KW"/>
</dbReference>
<comment type="similarity">
    <text evidence="1">Belongs to the prokaryotic molybdopterin-containing oxidoreductase family.</text>
</comment>
<dbReference type="EMBL" id="CP000478">
    <property type="protein sequence ID" value="ABK16309.1"/>
    <property type="molecule type" value="Genomic_DNA"/>
</dbReference>
<dbReference type="SUPFAM" id="SSF50692">
    <property type="entry name" value="ADC-like"/>
    <property type="match status" value="1"/>
</dbReference>
<dbReference type="Pfam" id="PF01568">
    <property type="entry name" value="Molydop_binding"/>
    <property type="match status" value="1"/>
</dbReference>
<reference evidence="10 11" key="1">
    <citation type="submission" date="2006-10" db="EMBL/GenBank/DDBJ databases">
        <title>Complete sequence of Syntrophobacter fumaroxidans MPOB.</title>
        <authorList>
            <consortium name="US DOE Joint Genome Institute"/>
            <person name="Copeland A."/>
            <person name="Lucas S."/>
            <person name="Lapidus A."/>
            <person name="Barry K."/>
            <person name="Detter J.C."/>
            <person name="Glavina del Rio T."/>
            <person name="Hammon N."/>
            <person name="Israni S."/>
            <person name="Pitluck S."/>
            <person name="Goltsman E.G."/>
            <person name="Martinez M."/>
            <person name="Schmutz J."/>
            <person name="Larimer F."/>
            <person name="Land M."/>
            <person name="Hauser L."/>
            <person name="Kyrpides N."/>
            <person name="Kim E."/>
            <person name="Boone D.R."/>
            <person name="Brockman F."/>
            <person name="Culley D."/>
            <person name="Ferry J."/>
            <person name="Gunsalus R."/>
            <person name="McInerney M.J."/>
            <person name="Morrison M."/>
            <person name="Plugge C."/>
            <person name="Rohlin L."/>
            <person name="Scholten J."/>
            <person name="Sieber J."/>
            <person name="Stams A.J.M."/>
            <person name="Worm P."/>
            <person name="Henstra A.M."/>
            <person name="Richardson P."/>
        </authorList>
    </citation>
    <scope>NUCLEOTIDE SEQUENCE [LARGE SCALE GENOMIC DNA]</scope>
    <source>
        <strain evidence="11">DSM 10017 / MPOB</strain>
    </source>
</reference>